<dbReference type="AlphaFoldDB" id="L2GW32"/>
<dbReference type="OrthoDB" id="1081807at2759"/>
<accession>L2GW32</accession>
<keyword evidence="2" id="KW-1185">Reference proteome</keyword>
<dbReference type="HOGENOM" id="CLU_572648_0_0_1"/>
<reference evidence="2" key="1">
    <citation type="submission" date="2011-03" db="EMBL/GenBank/DDBJ databases">
        <title>The genome sequence of Vavraia culicis strain floridensis.</title>
        <authorList>
            <consortium name="The Broad Institute Genome Sequencing Platform"/>
            <person name="Cuomo C."/>
            <person name="Becnel J."/>
            <person name="Sanscrainte N."/>
            <person name="Young S.K."/>
            <person name="Zeng Q."/>
            <person name="Gargeya S."/>
            <person name="Fitzgerald M."/>
            <person name="Haas B."/>
            <person name="Abouelleil A."/>
            <person name="Alvarado L."/>
            <person name="Arachchi H.M."/>
            <person name="Berlin A."/>
            <person name="Chapman S.B."/>
            <person name="Gearin G."/>
            <person name="Goldberg J."/>
            <person name="Griggs A."/>
            <person name="Gujja S."/>
            <person name="Hansen M."/>
            <person name="Heiman D."/>
            <person name="Howarth C."/>
            <person name="Larimer J."/>
            <person name="Lui A."/>
            <person name="MacDonald P.J.P."/>
            <person name="McCowen C."/>
            <person name="Montmayeur A."/>
            <person name="Murphy C."/>
            <person name="Neiman D."/>
            <person name="Pearson M."/>
            <person name="Priest M."/>
            <person name="Roberts A."/>
            <person name="Saif S."/>
            <person name="Shea T."/>
            <person name="Sisk P."/>
            <person name="Stolte C."/>
            <person name="Sykes S."/>
            <person name="Wortman J."/>
            <person name="Nusbaum C."/>
            <person name="Birren B."/>
        </authorList>
    </citation>
    <scope>NUCLEOTIDE SEQUENCE [LARGE SCALE GENOMIC DNA]</scope>
    <source>
        <strain evidence="2">floridensis</strain>
    </source>
</reference>
<organism evidence="1 2">
    <name type="scientific">Vavraia culicis (isolate floridensis)</name>
    <name type="common">Microsporidian parasite</name>
    <dbReference type="NCBI Taxonomy" id="948595"/>
    <lineage>
        <taxon>Eukaryota</taxon>
        <taxon>Fungi</taxon>
        <taxon>Fungi incertae sedis</taxon>
        <taxon>Microsporidia</taxon>
        <taxon>Pleistophoridae</taxon>
        <taxon>Vavraia</taxon>
    </lineage>
</organism>
<evidence type="ECO:0000313" key="2">
    <source>
        <dbReference type="Proteomes" id="UP000011081"/>
    </source>
</evidence>
<protein>
    <submittedName>
        <fullName evidence="1">Uncharacterized protein</fullName>
    </submittedName>
</protein>
<gene>
    <name evidence="1" type="ORF">VCUG_01199</name>
</gene>
<dbReference type="Proteomes" id="UP000011081">
    <property type="component" value="Unassembled WGS sequence"/>
</dbReference>
<sequence>MRVNLHSCVEITLKYILLFQTTSNEQPQDYMVFETLESTRMKNFLETCASIPPTETLCDTKKCDPGHDSKKMKQTNEYTGYSTAYVSKIFHDRDIKNKSYQDIIQDECDTSFKIISVPFSKATFEKIYYLSAEKDTVFTDEEICSIFAHLFPYNDDVLLLLSWTICLHLHNNPVFLQELLDIARYPGSSTQQLKHLSTIVAGTSDSAKIFREMVNSNMISALKNKSELTAMALKMRVNYMDFWKKFTLDKLVIACLIEKLTISYDWFASKCDVLHEKFQGVAAKSSLVVTICDIRDNYDATKPELTSESEILNNKLAFISECKFLQNECIREVVLEFDGIHSSLNPGILSTIGNLSTVIAKSVSVDFVKSMREDVKNVEVVFSHKQLGSACIIPHTVKQLSFVQSQFHENITFPDHIRSISVLKSKVNENVTFTFDQSCESVNLNDTSVRVKILEHADLNHITLIKESS</sequence>
<evidence type="ECO:0000313" key="1">
    <source>
        <dbReference type="EMBL" id="ELA47315.1"/>
    </source>
</evidence>
<name>L2GW32_VAVCU</name>
<dbReference type="EMBL" id="GL877420">
    <property type="protein sequence ID" value="ELA47315.1"/>
    <property type="molecule type" value="Genomic_DNA"/>
</dbReference>
<dbReference type="OMA" id="NEMPREI"/>
<dbReference type="GeneID" id="19879080"/>
<dbReference type="InParanoid" id="L2GW32"/>
<dbReference type="RefSeq" id="XP_008074217.1">
    <property type="nucleotide sequence ID" value="XM_008076026.1"/>
</dbReference>
<proteinExistence type="predicted"/>
<dbReference type="VEuPathDB" id="MicrosporidiaDB:VCUG_01199"/>